<feature type="transmembrane region" description="Helical" evidence="1">
    <location>
        <begin position="6"/>
        <end position="23"/>
    </location>
</feature>
<evidence type="ECO:0000313" key="3">
    <source>
        <dbReference type="Proteomes" id="UP000184509"/>
    </source>
</evidence>
<keyword evidence="3" id="KW-1185">Reference proteome</keyword>
<protein>
    <recommendedName>
        <fullName evidence="4">Sel1 repeat-containing protein</fullName>
    </recommendedName>
</protein>
<gene>
    <name evidence="2" type="ORF">SAMN05444405_10549</name>
</gene>
<dbReference type="Gene3D" id="1.25.40.10">
    <property type="entry name" value="Tetratricopeptide repeat domain"/>
    <property type="match status" value="1"/>
</dbReference>
<dbReference type="OrthoDB" id="1374325at2"/>
<dbReference type="STRING" id="1297750.SAMN05444405_10549"/>
<dbReference type="InterPro" id="IPR011990">
    <property type="entry name" value="TPR-like_helical_dom_sf"/>
</dbReference>
<name>A0A1M4YQ21_9BACE</name>
<dbReference type="AlphaFoldDB" id="A0A1M4YQ21"/>
<keyword evidence="1" id="KW-0472">Membrane</keyword>
<dbReference type="RefSeq" id="WP_073400180.1">
    <property type="nucleotide sequence ID" value="NZ_FQTV01000005.1"/>
</dbReference>
<reference evidence="2 3" key="1">
    <citation type="submission" date="2016-11" db="EMBL/GenBank/DDBJ databases">
        <authorList>
            <person name="Jaros S."/>
            <person name="Januszkiewicz K."/>
            <person name="Wedrychowicz H."/>
        </authorList>
    </citation>
    <scope>NUCLEOTIDE SEQUENCE [LARGE SCALE GENOMIC DNA]</scope>
    <source>
        <strain evidence="2 3">DSM 26991</strain>
    </source>
</reference>
<evidence type="ECO:0008006" key="4">
    <source>
        <dbReference type="Google" id="ProtNLM"/>
    </source>
</evidence>
<evidence type="ECO:0000313" key="2">
    <source>
        <dbReference type="EMBL" id="SHF07915.1"/>
    </source>
</evidence>
<dbReference type="Proteomes" id="UP000184509">
    <property type="component" value="Unassembled WGS sequence"/>
</dbReference>
<organism evidence="2 3">
    <name type="scientific">Bacteroides luti</name>
    <dbReference type="NCBI Taxonomy" id="1297750"/>
    <lineage>
        <taxon>Bacteria</taxon>
        <taxon>Pseudomonadati</taxon>
        <taxon>Bacteroidota</taxon>
        <taxon>Bacteroidia</taxon>
        <taxon>Bacteroidales</taxon>
        <taxon>Bacteroidaceae</taxon>
        <taxon>Bacteroides</taxon>
    </lineage>
</organism>
<proteinExistence type="predicted"/>
<dbReference type="EMBL" id="FQTV01000005">
    <property type="protein sequence ID" value="SHF07915.1"/>
    <property type="molecule type" value="Genomic_DNA"/>
</dbReference>
<keyword evidence="1" id="KW-0812">Transmembrane</keyword>
<keyword evidence="1" id="KW-1133">Transmembrane helix</keyword>
<sequence length="178" mass="21072">MTKRFSTIILVNIILLIVFIVYYSKRSKELDNLALYQKKIEQTDSLKWLTFRKKDTIAYNKLRSIYLDKPNEGEFLFYSIVLANRSHYPQAYFDVYHELRFIEKMEKNKIYSSKETKMLMIDYLVKGAKLGHRQSIYELGKLYIEGKDLPQDITLGKKLMFSSGLAIEKDSDKEINLE</sequence>
<evidence type="ECO:0000256" key="1">
    <source>
        <dbReference type="SAM" id="Phobius"/>
    </source>
</evidence>
<accession>A0A1M4YQ21</accession>